<dbReference type="Gene3D" id="1.10.1220.10">
    <property type="entry name" value="Met repressor-like"/>
    <property type="match status" value="1"/>
</dbReference>
<dbReference type="Pfam" id="PF04221">
    <property type="entry name" value="RelB"/>
    <property type="match status" value="1"/>
</dbReference>
<name>A0AA87NTY5_TREMD</name>
<reference evidence="3 4" key="1">
    <citation type="submission" date="2013-04" db="EMBL/GenBank/DDBJ databases">
        <title>The Genome Sequence of Treponema medium ATCC 700293.</title>
        <authorList>
            <consortium name="The Broad Institute Genomics Platform"/>
            <person name="Earl A."/>
            <person name="Ward D."/>
            <person name="Feldgarden M."/>
            <person name="Gevers D."/>
            <person name="Leonetti C."/>
            <person name="Blanton J.M."/>
            <person name="Dewhirst F.E."/>
            <person name="Izard J."/>
            <person name="Walker B."/>
            <person name="Young S."/>
            <person name="Zeng Q."/>
            <person name="Gargeya S."/>
            <person name="Fitzgerald M."/>
            <person name="Haas B."/>
            <person name="Abouelleil A."/>
            <person name="Allen A.W."/>
            <person name="Alvarado L."/>
            <person name="Arachchi H.M."/>
            <person name="Berlin A.M."/>
            <person name="Chapman S.B."/>
            <person name="Gainer-Dewar J."/>
            <person name="Goldberg J."/>
            <person name="Griggs A."/>
            <person name="Gujja S."/>
            <person name="Hansen M."/>
            <person name="Howarth C."/>
            <person name="Imamovic A."/>
            <person name="Ireland A."/>
            <person name="Larimer J."/>
            <person name="McCowan C."/>
            <person name="Murphy C."/>
            <person name="Pearson M."/>
            <person name="Poon T.W."/>
            <person name="Priest M."/>
            <person name="Roberts A."/>
            <person name="Saif S."/>
            <person name="Shea T."/>
            <person name="Sisk P."/>
            <person name="Sykes S."/>
            <person name="Wortman J."/>
            <person name="Nusbaum C."/>
            <person name="Birren B."/>
        </authorList>
    </citation>
    <scope>NUCLEOTIDE SEQUENCE [LARGE SCALE GENOMIC DNA]</scope>
    <source>
        <strain evidence="3 4">ATCC 700293</strain>
    </source>
</reference>
<comment type="caution">
    <text evidence="3">The sequence shown here is derived from an EMBL/GenBank/DDBJ whole genome shotgun (WGS) entry which is preliminary data.</text>
</comment>
<dbReference type="PANTHER" id="PTHR38781:SF1">
    <property type="entry name" value="ANTITOXIN DINJ-RELATED"/>
    <property type="match status" value="1"/>
</dbReference>
<dbReference type="GO" id="GO:0006355">
    <property type="term" value="P:regulation of DNA-templated transcription"/>
    <property type="evidence" value="ECO:0007669"/>
    <property type="project" value="InterPro"/>
</dbReference>
<dbReference type="NCBIfam" id="TIGR02384">
    <property type="entry name" value="RelB_DinJ"/>
    <property type="match status" value="1"/>
</dbReference>
<organism evidence="3 4">
    <name type="scientific">Treponema medium ATCC 700293</name>
    <dbReference type="NCBI Taxonomy" id="1125700"/>
    <lineage>
        <taxon>Bacteria</taxon>
        <taxon>Pseudomonadati</taxon>
        <taxon>Spirochaetota</taxon>
        <taxon>Spirochaetia</taxon>
        <taxon>Spirochaetales</taxon>
        <taxon>Treponemataceae</taxon>
        <taxon>Treponema</taxon>
    </lineage>
</organism>
<dbReference type="EMBL" id="ATFE01000004">
    <property type="protein sequence ID" value="EPF29430.1"/>
    <property type="molecule type" value="Genomic_DNA"/>
</dbReference>
<keyword evidence="2" id="KW-1277">Toxin-antitoxin system</keyword>
<dbReference type="InterPro" id="IPR013321">
    <property type="entry name" value="Arc_rbn_hlx_hlx"/>
</dbReference>
<evidence type="ECO:0000313" key="3">
    <source>
        <dbReference type="EMBL" id="EPF29430.1"/>
    </source>
</evidence>
<accession>A0AA87NTY5</accession>
<dbReference type="RefSeq" id="WP_016522686.1">
    <property type="nucleotide sequence ID" value="NZ_KE332517.1"/>
</dbReference>
<dbReference type="AlphaFoldDB" id="A0AA87NTY5"/>
<comment type="similarity">
    <text evidence="1">Belongs to the RelB/DinJ antitoxin family.</text>
</comment>
<proteinExistence type="inferred from homology"/>
<evidence type="ECO:0000313" key="4">
    <source>
        <dbReference type="Proteomes" id="UP000014634"/>
    </source>
</evidence>
<dbReference type="GO" id="GO:0006351">
    <property type="term" value="P:DNA-templated transcription"/>
    <property type="evidence" value="ECO:0007669"/>
    <property type="project" value="TreeGrafter"/>
</dbReference>
<dbReference type="PANTHER" id="PTHR38781">
    <property type="entry name" value="ANTITOXIN DINJ-RELATED"/>
    <property type="match status" value="1"/>
</dbReference>
<dbReference type="InterPro" id="IPR007337">
    <property type="entry name" value="RelB/DinJ"/>
</dbReference>
<evidence type="ECO:0000256" key="1">
    <source>
        <dbReference type="ARBA" id="ARBA00010562"/>
    </source>
</evidence>
<protein>
    <submittedName>
        <fullName evidence="3">RelB/DinJ family addiction module antitoxin</fullName>
    </submittedName>
</protein>
<evidence type="ECO:0000256" key="2">
    <source>
        <dbReference type="ARBA" id="ARBA00022649"/>
    </source>
</evidence>
<dbReference type="Proteomes" id="UP000014634">
    <property type="component" value="Unassembled WGS sequence"/>
</dbReference>
<gene>
    <name evidence="3" type="ORF">HMPREF9195_00716</name>
</gene>
<sequence>MNQSAFSVRMDTQLKKDFSLICEDFGISVSTAFTLFAKAVVREHRIPFEIKSDLPNTLTMRTIELAETGKELHGPFSSIHDLRESLNA</sequence>